<protein>
    <submittedName>
        <fullName evidence="3">Uncharacterized protein</fullName>
    </submittedName>
</protein>
<dbReference type="PANTHER" id="PTHR23021:SF26">
    <property type="entry name" value="SERPENTINE RECEPTOR, CLASS T"/>
    <property type="match status" value="1"/>
</dbReference>
<evidence type="ECO:0000313" key="2">
    <source>
        <dbReference type="Proteomes" id="UP000887565"/>
    </source>
</evidence>
<dbReference type="WBParaSite" id="nRc.2.0.1.t14659-RA">
    <property type="protein sequence ID" value="nRc.2.0.1.t14659-RA"/>
    <property type="gene ID" value="nRc.2.0.1.g14659"/>
</dbReference>
<feature type="transmembrane region" description="Helical" evidence="1">
    <location>
        <begin position="127"/>
        <end position="152"/>
    </location>
</feature>
<keyword evidence="2" id="KW-1185">Reference proteome</keyword>
<keyword evidence="1" id="KW-1133">Transmembrane helix</keyword>
<dbReference type="Gene3D" id="1.20.1070.10">
    <property type="entry name" value="Rhodopsin 7-helix transmembrane proteins"/>
    <property type="match status" value="1"/>
</dbReference>
<dbReference type="InterPro" id="IPR019425">
    <property type="entry name" value="7TM_GPCR_serpentine_rcpt_Srt"/>
</dbReference>
<name>A0A915ILA5_ROMCU</name>
<accession>A0A915ILA5</accession>
<proteinExistence type="predicted"/>
<dbReference type="OMA" id="ESENWEW"/>
<keyword evidence="1" id="KW-0812">Transmembrane</keyword>
<keyword evidence="1" id="KW-0472">Membrane</keyword>
<dbReference type="Pfam" id="PF10321">
    <property type="entry name" value="7TM_GPCR_Srt"/>
    <property type="match status" value="1"/>
</dbReference>
<dbReference type="PANTHER" id="PTHR23021">
    <property type="entry name" value="SERPENTINE RECEPTOR, CLASS T"/>
    <property type="match status" value="1"/>
</dbReference>
<feature type="transmembrane region" description="Helical" evidence="1">
    <location>
        <begin position="187"/>
        <end position="204"/>
    </location>
</feature>
<feature type="transmembrane region" description="Helical" evidence="1">
    <location>
        <begin position="20"/>
        <end position="40"/>
    </location>
</feature>
<sequence>MSDNSTEVVDKRTERIVVGLFYIATAVGMIVPYAICMYIIGTEKKFKGVPFYRIALFMGIMDIGQLTCNGLYAGMSCLVQVDMPYMVQKFNSSFLCMCWFTYTMLTHILAINRFVTVFWPDKVDEIFSYKVTSGLIGLSFLHGGMWFGMYMWPDVYEGFSTEDYGFVFDFTKTKSMLAVRMVAYEDYFHSACMILWYTLVYIRLKMNVRF</sequence>
<reference evidence="3" key="1">
    <citation type="submission" date="2022-11" db="UniProtKB">
        <authorList>
            <consortium name="WormBaseParasite"/>
        </authorList>
    </citation>
    <scope>IDENTIFICATION</scope>
</reference>
<evidence type="ECO:0000256" key="1">
    <source>
        <dbReference type="SAM" id="Phobius"/>
    </source>
</evidence>
<dbReference type="SUPFAM" id="SSF81321">
    <property type="entry name" value="Family A G protein-coupled receptor-like"/>
    <property type="match status" value="1"/>
</dbReference>
<dbReference type="AlphaFoldDB" id="A0A915ILA5"/>
<feature type="transmembrane region" description="Helical" evidence="1">
    <location>
        <begin position="92"/>
        <end position="115"/>
    </location>
</feature>
<evidence type="ECO:0000313" key="3">
    <source>
        <dbReference type="WBParaSite" id="nRc.2.0.1.t14659-RA"/>
    </source>
</evidence>
<organism evidence="2 3">
    <name type="scientific">Romanomermis culicivorax</name>
    <name type="common">Nematode worm</name>
    <dbReference type="NCBI Taxonomy" id="13658"/>
    <lineage>
        <taxon>Eukaryota</taxon>
        <taxon>Metazoa</taxon>
        <taxon>Ecdysozoa</taxon>
        <taxon>Nematoda</taxon>
        <taxon>Enoplea</taxon>
        <taxon>Dorylaimia</taxon>
        <taxon>Mermithida</taxon>
        <taxon>Mermithoidea</taxon>
        <taxon>Mermithidae</taxon>
        <taxon>Romanomermis</taxon>
    </lineage>
</organism>
<dbReference type="Proteomes" id="UP000887565">
    <property type="component" value="Unplaced"/>
</dbReference>